<dbReference type="AlphaFoldDB" id="A0ABD2PIC6"/>
<accession>A0ABD2PIC6</accession>
<keyword evidence="2" id="KW-1185">Reference proteome</keyword>
<evidence type="ECO:0000313" key="2">
    <source>
        <dbReference type="Proteomes" id="UP001516400"/>
    </source>
</evidence>
<protein>
    <submittedName>
        <fullName evidence="1">Uncharacterized protein</fullName>
    </submittedName>
</protein>
<dbReference type="Proteomes" id="UP001516400">
    <property type="component" value="Unassembled WGS sequence"/>
</dbReference>
<dbReference type="EMBL" id="JABFTP020000191">
    <property type="protein sequence ID" value="KAL3290568.1"/>
    <property type="molecule type" value="Genomic_DNA"/>
</dbReference>
<sequence length="133" mass="15684">MNIKTLKNFERNINKSNHIQETSSLDRHLFTRSLIENEKVTHKPPKAIRRHSSKSRKQKTSYEYIKKEDFFAKVKNDALNNKEKVSDENTLEVAYKEKNLEQDLETFNTRPSSTDVNILHELYDSLDETLINS</sequence>
<reference evidence="1 2" key="1">
    <citation type="journal article" date="2021" name="BMC Biol.">
        <title>Horizontally acquired antibacterial genes associated with adaptive radiation of ladybird beetles.</title>
        <authorList>
            <person name="Li H.S."/>
            <person name="Tang X.F."/>
            <person name="Huang Y.H."/>
            <person name="Xu Z.Y."/>
            <person name="Chen M.L."/>
            <person name="Du X.Y."/>
            <person name="Qiu B.Y."/>
            <person name="Chen P.T."/>
            <person name="Zhang W."/>
            <person name="Slipinski A."/>
            <person name="Escalona H.E."/>
            <person name="Waterhouse R.M."/>
            <person name="Zwick A."/>
            <person name="Pang H."/>
        </authorList>
    </citation>
    <scope>NUCLEOTIDE SEQUENCE [LARGE SCALE GENOMIC DNA]</scope>
    <source>
        <strain evidence="1">SYSU2018</strain>
    </source>
</reference>
<comment type="caution">
    <text evidence="1">The sequence shown here is derived from an EMBL/GenBank/DDBJ whole genome shotgun (WGS) entry which is preliminary data.</text>
</comment>
<proteinExistence type="predicted"/>
<organism evidence="1 2">
    <name type="scientific">Cryptolaemus montrouzieri</name>
    <dbReference type="NCBI Taxonomy" id="559131"/>
    <lineage>
        <taxon>Eukaryota</taxon>
        <taxon>Metazoa</taxon>
        <taxon>Ecdysozoa</taxon>
        <taxon>Arthropoda</taxon>
        <taxon>Hexapoda</taxon>
        <taxon>Insecta</taxon>
        <taxon>Pterygota</taxon>
        <taxon>Neoptera</taxon>
        <taxon>Endopterygota</taxon>
        <taxon>Coleoptera</taxon>
        <taxon>Polyphaga</taxon>
        <taxon>Cucujiformia</taxon>
        <taxon>Coccinelloidea</taxon>
        <taxon>Coccinellidae</taxon>
        <taxon>Scymninae</taxon>
        <taxon>Scymnini</taxon>
        <taxon>Cryptolaemus</taxon>
    </lineage>
</organism>
<evidence type="ECO:0000313" key="1">
    <source>
        <dbReference type="EMBL" id="KAL3290568.1"/>
    </source>
</evidence>
<name>A0ABD2PIC6_9CUCU</name>
<gene>
    <name evidence="1" type="ORF">HHI36_024071</name>
</gene>